<dbReference type="PROSITE" id="PS50801">
    <property type="entry name" value="STAS"/>
    <property type="match status" value="1"/>
</dbReference>
<reference evidence="4" key="1">
    <citation type="submission" date="2021-01" db="EMBL/GenBank/DDBJ databases">
        <title>Whole genome shotgun sequence of Actinoplanes nipponensis NBRC 14063.</title>
        <authorList>
            <person name="Komaki H."/>
            <person name="Tamura T."/>
        </authorList>
    </citation>
    <scope>NUCLEOTIDE SEQUENCE</scope>
    <source>
        <strain evidence="4">NBRC 14063</strain>
    </source>
</reference>
<dbReference type="InterPro" id="IPR036513">
    <property type="entry name" value="STAS_dom_sf"/>
</dbReference>
<evidence type="ECO:0000313" key="5">
    <source>
        <dbReference type="Proteomes" id="UP000647172"/>
    </source>
</evidence>
<dbReference type="InterPro" id="IPR003658">
    <property type="entry name" value="Anti-sigma_ant"/>
</dbReference>
<sequence>MEHPTERALGDDGTACVAVLGEIDFTNADEVAQALRDAVADGNPPVLRVDLGAATFIDSTGLGALIEGYRAATEQDCRFVVANPNPGFRQVLTVTGLCELFGMSEQAEDGLSRPGETLSSATGA</sequence>
<gene>
    <name evidence="4" type="ORF">Ani05nite_54830</name>
</gene>
<dbReference type="EMBL" id="BOMQ01000063">
    <property type="protein sequence ID" value="GIE51949.1"/>
    <property type="molecule type" value="Genomic_DNA"/>
</dbReference>
<dbReference type="PANTHER" id="PTHR33495">
    <property type="entry name" value="ANTI-SIGMA FACTOR ANTAGONIST TM_1081-RELATED-RELATED"/>
    <property type="match status" value="1"/>
</dbReference>
<dbReference type="SUPFAM" id="SSF52091">
    <property type="entry name" value="SpoIIaa-like"/>
    <property type="match status" value="1"/>
</dbReference>
<comment type="similarity">
    <text evidence="1 2">Belongs to the anti-sigma-factor antagonist family.</text>
</comment>
<evidence type="ECO:0000259" key="3">
    <source>
        <dbReference type="PROSITE" id="PS50801"/>
    </source>
</evidence>
<dbReference type="Gene3D" id="3.30.750.24">
    <property type="entry name" value="STAS domain"/>
    <property type="match status" value="1"/>
</dbReference>
<dbReference type="GO" id="GO:0043856">
    <property type="term" value="F:anti-sigma factor antagonist activity"/>
    <property type="evidence" value="ECO:0007669"/>
    <property type="project" value="InterPro"/>
</dbReference>
<dbReference type="NCBIfam" id="TIGR00377">
    <property type="entry name" value="ant_ant_sig"/>
    <property type="match status" value="1"/>
</dbReference>
<keyword evidence="5" id="KW-1185">Reference proteome</keyword>
<feature type="domain" description="STAS" evidence="3">
    <location>
        <begin position="12"/>
        <end position="124"/>
    </location>
</feature>
<dbReference type="AlphaFoldDB" id="A0A919MJL7"/>
<evidence type="ECO:0000256" key="2">
    <source>
        <dbReference type="RuleBase" id="RU003749"/>
    </source>
</evidence>
<name>A0A919MJL7_9ACTN</name>
<dbReference type="InterPro" id="IPR002645">
    <property type="entry name" value="STAS_dom"/>
</dbReference>
<dbReference type="CDD" id="cd07043">
    <property type="entry name" value="STAS_anti-anti-sigma_factors"/>
    <property type="match status" value="1"/>
</dbReference>
<protein>
    <recommendedName>
        <fullName evidence="2">Anti-sigma factor antagonist</fullName>
    </recommendedName>
</protein>
<dbReference type="RefSeq" id="WP_203772931.1">
    <property type="nucleotide sequence ID" value="NZ_BAAAYJ010000091.1"/>
</dbReference>
<dbReference type="Pfam" id="PF01740">
    <property type="entry name" value="STAS"/>
    <property type="match status" value="1"/>
</dbReference>
<dbReference type="PANTHER" id="PTHR33495:SF2">
    <property type="entry name" value="ANTI-SIGMA FACTOR ANTAGONIST TM_1081-RELATED"/>
    <property type="match status" value="1"/>
</dbReference>
<proteinExistence type="inferred from homology"/>
<accession>A0A919MJL7</accession>
<dbReference type="Proteomes" id="UP000647172">
    <property type="component" value="Unassembled WGS sequence"/>
</dbReference>
<comment type="caution">
    <text evidence="4">The sequence shown here is derived from an EMBL/GenBank/DDBJ whole genome shotgun (WGS) entry which is preliminary data.</text>
</comment>
<evidence type="ECO:0000313" key="4">
    <source>
        <dbReference type="EMBL" id="GIE51949.1"/>
    </source>
</evidence>
<evidence type="ECO:0000256" key="1">
    <source>
        <dbReference type="ARBA" id="ARBA00009013"/>
    </source>
</evidence>
<organism evidence="4 5">
    <name type="scientific">Actinoplanes nipponensis</name>
    <dbReference type="NCBI Taxonomy" id="135950"/>
    <lineage>
        <taxon>Bacteria</taxon>
        <taxon>Bacillati</taxon>
        <taxon>Actinomycetota</taxon>
        <taxon>Actinomycetes</taxon>
        <taxon>Micromonosporales</taxon>
        <taxon>Micromonosporaceae</taxon>
        <taxon>Actinoplanes</taxon>
    </lineage>
</organism>